<feature type="compositionally biased region" description="Basic and acidic residues" evidence="1">
    <location>
        <begin position="58"/>
        <end position="68"/>
    </location>
</feature>
<reference evidence="2 3" key="1">
    <citation type="submission" date="2015-04" db="EMBL/GenBank/DDBJ databases">
        <title>Complete genome sequence of Schizopora paradoxa KUC8140, a cosmopolitan wood degrader in East Asia.</title>
        <authorList>
            <consortium name="DOE Joint Genome Institute"/>
            <person name="Min B."/>
            <person name="Park H."/>
            <person name="Jang Y."/>
            <person name="Kim J.-J."/>
            <person name="Kim K.H."/>
            <person name="Pangilinan J."/>
            <person name="Lipzen A."/>
            <person name="Riley R."/>
            <person name="Grigoriev I.V."/>
            <person name="Spatafora J.W."/>
            <person name="Choi I.-G."/>
        </authorList>
    </citation>
    <scope>NUCLEOTIDE SEQUENCE [LARGE SCALE GENOMIC DNA]</scope>
    <source>
        <strain evidence="2 3">KUC8140</strain>
    </source>
</reference>
<sequence>MPRLSEYELQRQAKIKENQELMKSLGILEASSNLVSSSKKAKATETTNLNSERKNKRKSLDSHFDQPRRKSARLSASASTSKVSIQVDDNLNSDPIDFLSTPPKKALALRKPPKQPIIEDEEDDEESVYEDGYRAPPPKRDSDGTLIFEKEPVFRPNLTPEEILKAGSFGGTAFRSHFSRILNSQLSPSDYEEFPRSWYSGLDTEKYLTSTEYDASVNKYGVKAGQALHEWENAGWVRQLDPRGWFQWYCRYYLGRRTRDDERQIKRWAGVCGPSGGRFKNALVKKIAATNGKWNDPSISPIIRQTLQHWGYRLTEEDYLAYF</sequence>
<proteinExistence type="predicted"/>
<dbReference type="EMBL" id="KQ086028">
    <property type="protein sequence ID" value="KLO10367.1"/>
    <property type="molecule type" value="Genomic_DNA"/>
</dbReference>
<dbReference type="InParanoid" id="A0A0H2RFL1"/>
<dbReference type="PANTHER" id="PTHR37948">
    <property type="entry name" value="ZGC:113208"/>
    <property type="match status" value="1"/>
</dbReference>
<feature type="compositionally biased region" description="Polar residues" evidence="1">
    <location>
        <begin position="82"/>
        <end position="93"/>
    </location>
</feature>
<evidence type="ECO:0000256" key="1">
    <source>
        <dbReference type="SAM" id="MobiDB-lite"/>
    </source>
</evidence>
<evidence type="ECO:0000313" key="2">
    <source>
        <dbReference type="EMBL" id="KLO10367.1"/>
    </source>
</evidence>
<name>A0A0H2RFL1_9AGAM</name>
<dbReference type="PANTHER" id="PTHR37948:SF1">
    <property type="entry name" value="BLL5189 PROTEIN"/>
    <property type="match status" value="1"/>
</dbReference>
<keyword evidence="3" id="KW-1185">Reference proteome</keyword>
<evidence type="ECO:0000313" key="3">
    <source>
        <dbReference type="Proteomes" id="UP000053477"/>
    </source>
</evidence>
<gene>
    <name evidence="2" type="ORF">SCHPADRAFT_916380</name>
</gene>
<dbReference type="OrthoDB" id="4850at2759"/>
<feature type="compositionally biased region" description="Polar residues" evidence="1">
    <location>
        <begin position="32"/>
        <end position="50"/>
    </location>
</feature>
<feature type="compositionally biased region" description="Acidic residues" evidence="1">
    <location>
        <begin position="118"/>
        <end position="129"/>
    </location>
</feature>
<dbReference type="Proteomes" id="UP000053477">
    <property type="component" value="Unassembled WGS sequence"/>
</dbReference>
<dbReference type="AlphaFoldDB" id="A0A0H2RFL1"/>
<organism evidence="2 3">
    <name type="scientific">Schizopora paradoxa</name>
    <dbReference type="NCBI Taxonomy" id="27342"/>
    <lineage>
        <taxon>Eukaryota</taxon>
        <taxon>Fungi</taxon>
        <taxon>Dikarya</taxon>
        <taxon>Basidiomycota</taxon>
        <taxon>Agaricomycotina</taxon>
        <taxon>Agaricomycetes</taxon>
        <taxon>Hymenochaetales</taxon>
        <taxon>Schizoporaceae</taxon>
        <taxon>Schizopora</taxon>
    </lineage>
</organism>
<dbReference type="STRING" id="27342.A0A0H2RFL1"/>
<accession>A0A0H2RFL1</accession>
<protein>
    <submittedName>
        <fullName evidence="2">Uncharacterized protein</fullName>
    </submittedName>
</protein>
<feature type="region of interest" description="Disordered" evidence="1">
    <location>
        <begin position="32"/>
        <end position="144"/>
    </location>
</feature>